<comment type="similarity">
    <text evidence="2">Belongs to the thiamine-monophosphate kinase family.</text>
</comment>
<dbReference type="RefSeq" id="WP_069477907.1">
    <property type="nucleotide sequence ID" value="NZ_CP017111.1"/>
</dbReference>
<dbReference type="GO" id="GO:0009228">
    <property type="term" value="P:thiamine biosynthetic process"/>
    <property type="evidence" value="ECO:0007669"/>
    <property type="project" value="UniProtKB-KW"/>
</dbReference>
<dbReference type="InterPro" id="IPR036921">
    <property type="entry name" value="PurM-like_N_sf"/>
</dbReference>
<keyword evidence="5" id="KW-1185">Reference proteome</keyword>
<comment type="caution">
    <text evidence="2">Lacks conserved residue(s) required for the propagation of feature annotation.</text>
</comment>
<sequence length="274" mass="30494">MSKEAFFISEFSSKRIGDDGAVVGDFVYSKDLFCEGIHFKRSWMSLTQIAQKSMLVNISDAIAMNAKPTLALIGVVIPKSFSYEQLRELGVGFQKVAQIYGVEIIGGDTTAGEKLMISITIIAKRPSKVLYRSGAKLGDLVAYTGTLGKSHKELTRLMRGGTVGKDARFMKPDLKAQFIYKATKHLNAGMDISDGLSKDLSRLLKASGNLGLHVKRKMPKKTLCSGEEYEMLFTFDSRKKKAIERIAKQTRTKITIIGKVARKRYACHCKEHHF</sequence>
<dbReference type="GO" id="GO:0009030">
    <property type="term" value="F:thiamine-phosphate kinase activity"/>
    <property type="evidence" value="ECO:0007669"/>
    <property type="project" value="UniProtKB-UniRule"/>
</dbReference>
<dbReference type="PANTHER" id="PTHR30270:SF0">
    <property type="entry name" value="THIAMINE-MONOPHOSPHATE KINASE"/>
    <property type="match status" value="1"/>
</dbReference>
<protein>
    <recommendedName>
        <fullName evidence="2">Thiamine-monophosphate kinase</fullName>
        <shortName evidence="2">TMP kinase</shortName>
        <shortName evidence="2">Thiamine-phosphate kinase</shortName>
        <ecNumber evidence="2">2.7.4.16</ecNumber>
    </recommendedName>
</protein>
<feature type="binding site" evidence="2">
    <location>
        <position position="31"/>
    </location>
    <ligand>
        <name>Mg(2+)</name>
        <dbReference type="ChEBI" id="CHEBI:18420"/>
        <label>1</label>
    </ligand>
</feature>
<feature type="binding site" evidence="2">
    <location>
        <position position="132"/>
    </location>
    <ligand>
        <name>ATP</name>
        <dbReference type="ChEBI" id="CHEBI:30616"/>
    </ligand>
</feature>
<feature type="binding site" evidence="2">
    <location>
        <position position="108"/>
    </location>
    <ligand>
        <name>Mg(2+)</name>
        <dbReference type="ChEBI" id="CHEBI:18420"/>
        <label>1</label>
    </ligand>
</feature>
<dbReference type="SUPFAM" id="SSF55326">
    <property type="entry name" value="PurM N-terminal domain-like"/>
    <property type="match status" value="1"/>
</dbReference>
<feature type="binding site" evidence="2">
    <location>
        <position position="19"/>
    </location>
    <ligand>
        <name>Mg(2+)</name>
        <dbReference type="ChEBI" id="CHEBI:18420"/>
        <label>4</label>
    </ligand>
</feature>
<dbReference type="CDD" id="cd02194">
    <property type="entry name" value="ThiL"/>
    <property type="match status" value="1"/>
</dbReference>
<keyword evidence="2 4" id="KW-0418">Kinase</keyword>
<gene>
    <name evidence="2" type="primary">thiL</name>
    <name evidence="4" type="ORF">SHALO_1318</name>
</gene>
<feature type="binding site" evidence="2">
    <location>
        <position position="227"/>
    </location>
    <ligand>
        <name>substrate</name>
    </ligand>
</feature>
<keyword evidence="2" id="KW-0067">ATP-binding</keyword>
<dbReference type="PANTHER" id="PTHR30270">
    <property type="entry name" value="THIAMINE-MONOPHOSPHATE KINASE"/>
    <property type="match status" value="1"/>
</dbReference>
<dbReference type="PATRIC" id="fig|1193502.14.peg.1338"/>
<dbReference type="EMBL" id="CP017111">
    <property type="protein sequence ID" value="AOO65096.1"/>
    <property type="molecule type" value="Genomic_DNA"/>
</dbReference>
<dbReference type="Pfam" id="PF00586">
    <property type="entry name" value="AIRS"/>
    <property type="match status" value="1"/>
</dbReference>
<feature type="binding site" evidence="2">
    <location>
        <position position="191"/>
    </location>
    <ligand>
        <name>Mg(2+)</name>
        <dbReference type="ChEBI" id="CHEBI:18420"/>
        <label>3</label>
    </ligand>
</feature>
<feature type="binding site" evidence="2">
    <location>
        <position position="60"/>
    </location>
    <ligand>
        <name>Mg(2+)</name>
        <dbReference type="ChEBI" id="CHEBI:18420"/>
        <label>3</label>
    </ligand>
</feature>
<reference evidence="5" key="1">
    <citation type="submission" date="2016-08" db="EMBL/GenBank/DDBJ databases">
        <title>Complete genome sequence of the organohalide-respiring Epsilonproteobacterium Sulfurospirillum halorespirans.</title>
        <authorList>
            <person name="Goris T."/>
            <person name="Zimmermann J."/>
            <person name="Schenz B."/>
            <person name="Lemos M."/>
            <person name="Hackermueller J."/>
            <person name="Diekert G."/>
        </authorList>
    </citation>
    <scope>NUCLEOTIDE SEQUENCE [LARGE SCALE GENOMIC DNA]</scope>
    <source>
        <strain>DSM 13726</strain>
        <strain evidence="5">PCE-M2</strain>
    </source>
</reference>
<evidence type="ECO:0000256" key="1">
    <source>
        <dbReference type="ARBA" id="ARBA00022977"/>
    </source>
</evidence>
<dbReference type="KEGG" id="shal:SHALO_1318"/>
<evidence type="ECO:0000313" key="5">
    <source>
        <dbReference type="Proteomes" id="UP000094609"/>
    </source>
</evidence>
<feature type="binding site" evidence="2">
    <location>
        <position position="31"/>
    </location>
    <ligand>
        <name>Mg(2+)</name>
        <dbReference type="ChEBI" id="CHEBI:18420"/>
        <label>2</label>
    </ligand>
</feature>
<organism evidence="4 5">
    <name type="scientific">Sulfurospirillum halorespirans DSM 13726</name>
    <dbReference type="NCBI Taxonomy" id="1193502"/>
    <lineage>
        <taxon>Bacteria</taxon>
        <taxon>Pseudomonadati</taxon>
        <taxon>Campylobacterota</taxon>
        <taxon>Epsilonproteobacteria</taxon>
        <taxon>Campylobacterales</taxon>
        <taxon>Sulfurospirillaceae</taxon>
        <taxon>Sulfurospirillum</taxon>
    </lineage>
</organism>
<feature type="binding site" evidence="2">
    <location>
        <position position="29"/>
    </location>
    <ligand>
        <name>Mg(2+)</name>
        <dbReference type="ChEBI" id="CHEBI:18420"/>
        <label>4</label>
    </ligand>
</feature>
<comment type="catalytic activity">
    <reaction evidence="2">
        <text>thiamine phosphate + ATP = thiamine diphosphate + ADP</text>
        <dbReference type="Rhea" id="RHEA:15913"/>
        <dbReference type="ChEBI" id="CHEBI:30616"/>
        <dbReference type="ChEBI" id="CHEBI:37575"/>
        <dbReference type="ChEBI" id="CHEBI:58937"/>
        <dbReference type="ChEBI" id="CHEBI:456216"/>
        <dbReference type="EC" id="2.7.4.16"/>
    </reaction>
</comment>
<dbReference type="InterPro" id="IPR006283">
    <property type="entry name" value="ThiL-like"/>
</dbReference>
<feature type="binding site" evidence="2">
    <location>
        <position position="60"/>
    </location>
    <ligand>
        <name>Mg(2+)</name>
        <dbReference type="ChEBI" id="CHEBI:18420"/>
        <label>4</label>
    </ligand>
</feature>
<dbReference type="Proteomes" id="UP000094609">
    <property type="component" value="Chromosome"/>
</dbReference>
<feature type="binding site" evidence="2">
    <location>
        <position position="60"/>
    </location>
    <ligand>
        <name>Mg(2+)</name>
        <dbReference type="ChEBI" id="CHEBI:18420"/>
        <label>2</label>
    </ligand>
</feature>
<name>A0A1D7TJE1_9BACT</name>
<accession>A0A1D7TJE1</accession>
<keyword evidence="2" id="KW-0479">Metal-binding</keyword>
<dbReference type="InterPro" id="IPR016188">
    <property type="entry name" value="PurM-like_N"/>
</dbReference>
<feature type="binding site" evidence="2">
    <location>
        <position position="38"/>
    </location>
    <ligand>
        <name>substrate</name>
    </ligand>
</feature>
<dbReference type="UniPathway" id="UPA00060">
    <property type="reaction ID" value="UER00142"/>
</dbReference>
<dbReference type="GO" id="GO:0005524">
    <property type="term" value="F:ATP binding"/>
    <property type="evidence" value="ECO:0007669"/>
    <property type="project" value="UniProtKB-UniRule"/>
</dbReference>
<evidence type="ECO:0000313" key="4">
    <source>
        <dbReference type="EMBL" id="AOO65096.1"/>
    </source>
</evidence>
<dbReference type="Gene3D" id="3.90.650.10">
    <property type="entry name" value="PurM-like C-terminal domain"/>
    <property type="match status" value="1"/>
</dbReference>
<dbReference type="Gene3D" id="3.30.1330.10">
    <property type="entry name" value="PurM-like, N-terminal domain"/>
    <property type="match status" value="1"/>
</dbReference>
<dbReference type="SUPFAM" id="SSF56042">
    <property type="entry name" value="PurM C-terminal domain-like"/>
    <property type="match status" value="1"/>
</dbReference>
<keyword evidence="2" id="KW-0547">Nucleotide-binding</keyword>
<feature type="binding site" evidence="2">
    <location>
        <begin position="107"/>
        <end position="108"/>
    </location>
    <ligand>
        <name>ATP</name>
        <dbReference type="ChEBI" id="CHEBI:30616"/>
    </ligand>
</feature>
<evidence type="ECO:0000256" key="2">
    <source>
        <dbReference type="HAMAP-Rule" id="MF_02128"/>
    </source>
</evidence>
<comment type="miscellaneous">
    <text evidence="2">Reaction mechanism of ThiL seems to utilize a direct, inline transfer of the gamma-phosphate of ATP to TMP rather than a phosphorylated enzyme intermediate.</text>
</comment>
<dbReference type="STRING" id="1193502.SHALO_1318"/>
<evidence type="ECO:0000259" key="3">
    <source>
        <dbReference type="Pfam" id="PF00586"/>
    </source>
</evidence>
<dbReference type="NCBIfam" id="NF004354">
    <property type="entry name" value="PRK05731.2-3"/>
    <property type="match status" value="1"/>
</dbReference>
<feature type="domain" description="PurM-like N-terminal" evidence="3">
    <location>
        <begin position="17"/>
        <end position="122"/>
    </location>
</feature>
<keyword evidence="2 4" id="KW-0808">Transferase</keyword>
<dbReference type="InterPro" id="IPR036676">
    <property type="entry name" value="PurM-like_C_sf"/>
</dbReference>
<keyword evidence="1 2" id="KW-0784">Thiamine biosynthesis</keyword>
<dbReference type="HAMAP" id="MF_02128">
    <property type="entry name" value="TMP_kinase"/>
    <property type="match status" value="1"/>
</dbReference>
<feature type="binding site" evidence="2">
    <location>
        <position position="194"/>
    </location>
    <ligand>
        <name>Mg(2+)</name>
        <dbReference type="ChEBI" id="CHEBI:18420"/>
        <label>5</label>
    </ligand>
</feature>
<keyword evidence="2" id="KW-0460">Magnesium</keyword>
<proteinExistence type="inferred from homology"/>
<feature type="binding site" evidence="2">
    <location>
        <position position="193"/>
    </location>
    <ligand>
        <name>ATP</name>
        <dbReference type="ChEBI" id="CHEBI:30616"/>
    </ligand>
</feature>
<dbReference type="AlphaFoldDB" id="A0A1D7TJE1"/>
<dbReference type="GO" id="GO:0000287">
    <property type="term" value="F:magnesium ion binding"/>
    <property type="evidence" value="ECO:0007669"/>
    <property type="project" value="UniProtKB-UniRule"/>
</dbReference>
<comment type="pathway">
    <text evidence="2">Cofactor biosynthesis; thiamine diphosphate biosynthesis; thiamine diphosphate from thiamine phosphate: step 1/1.</text>
</comment>
<comment type="function">
    <text evidence="2">Catalyzes the ATP-dependent phosphorylation of thiamine-monophosphate (TMP) to form thiamine-pyrophosphate (TPP), the active form of vitamin B1.</text>
</comment>
<feature type="binding site" evidence="2">
    <location>
        <position position="19"/>
    </location>
    <ligand>
        <name>Mg(2+)</name>
        <dbReference type="ChEBI" id="CHEBI:18420"/>
        <label>3</label>
    </ligand>
</feature>
<dbReference type="EC" id="2.7.4.16" evidence="2"/>
<dbReference type="GO" id="GO:0009229">
    <property type="term" value="P:thiamine diphosphate biosynthetic process"/>
    <property type="evidence" value="ECO:0007669"/>
    <property type="project" value="UniProtKB-UniRule"/>
</dbReference>